<gene>
    <name evidence="2" type="primary">RvY_07340-1</name>
    <name evidence="2" type="synonym">RvY_07340.1</name>
    <name evidence="2" type="ORF">RvY_07340</name>
</gene>
<feature type="region of interest" description="Disordered" evidence="1">
    <location>
        <begin position="46"/>
        <end position="69"/>
    </location>
</feature>
<organism evidence="2 3">
    <name type="scientific">Ramazzottius varieornatus</name>
    <name type="common">Water bear</name>
    <name type="synonym">Tardigrade</name>
    <dbReference type="NCBI Taxonomy" id="947166"/>
    <lineage>
        <taxon>Eukaryota</taxon>
        <taxon>Metazoa</taxon>
        <taxon>Ecdysozoa</taxon>
        <taxon>Tardigrada</taxon>
        <taxon>Eutardigrada</taxon>
        <taxon>Parachela</taxon>
        <taxon>Hypsibioidea</taxon>
        <taxon>Ramazzottiidae</taxon>
        <taxon>Ramazzottius</taxon>
    </lineage>
</organism>
<evidence type="ECO:0000256" key="1">
    <source>
        <dbReference type="SAM" id="MobiDB-lite"/>
    </source>
</evidence>
<keyword evidence="3" id="KW-1185">Reference proteome</keyword>
<proteinExistence type="predicted"/>
<sequence>MAQNGDMSTGWTARTLTTLPPLVLAAIRYTDIVGGPAILENLPTQASARNGDLSVPAGQTSGNGLSGLE</sequence>
<comment type="caution">
    <text evidence="2">The sequence shown here is derived from an EMBL/GenBank/DDBJ whole genome shotgun (WGS) entry which is preliminary data.</text>
</comment>
<dbReference type="EMBL" id="BDGG01000003">
    <property type="protein sequence ID" value="GAU95783.1"/>
    <property type="molecule type" value="Genomic_DNA"/>
</dbReference>
<dbReference type="Proteomes" id="UP000186922">
    <property type="component" value="Unassembled WGS sequence"/>
</dbReference>
<accession>A0A1D1VA96</accession>
<name>A0A1D1VA96_RAMVA</name>
<protein>
    <submittedName>
        <fullName evidence="2">Uncharacterized protein</fullName>
    </submittedName>
</protein>
<evidence type="ECO:0000313" key="3">
    <source>
        <dbReference type="Proteomes" id="UP000186922"/>
    </source>
</evidence>
<reference evidence="2 3" key="1">
    <citation type="journal article" date="2016" name="Nat. Commun.">
        <title>Extremotolerant tardigrade genome and improved radiotolerance of human cultured cells by tardigrade-unique protein.</title>
        <authorList>
            <person name="Hashimoto T."/>
            <person name="Horikawa D.D."/>
            <person name="Saito Y."/>
            <person name="Kuwahara H."/>
            <person name="Kozuka-Hata H."/>
            <person name="Shin-I T."/>
            <person name="Minakuchi Y."/>
            <person name="Ohishi K."/>
            <person name="Motoyama A."/>
            <person name="Aizu T."/>
            <person name="Enomoto A."/>
            <person name="Kondo K."/>
            <person name="Tanaka S."/>
            <person name="Hara Y."/>
            <person name="Koshikawa S."/>
            <person name="Sagara H."/>
            <person name="Miura T."/>
            <person name="Yokobori S."/>
            <person name="Miyagawa K."/>
            <person name="Suzuki Y."/>
            <person name="Kubo T."/>
            <person name="Oyama M."/>
            <person name="Kohara Y."/>
            <person name="Fujiyama A."/>
            <person name="Arakawa K."/>
            <person name="Katayama T."/>
            <person name="Toyoda A."/>
            <person name="Kunieda T."/>
        </authorList>
    </citation>
    <scope>NUCLEOTIDE SEQUENCE [LARGE SCALE GENOMIC DNA]</scope>
    <source>
        <strain evidence="2 3">YOKOZUNA-1</strain>
    </source>
</reference>
<dbReference type="AlphaFoldDB" id="A0A1D1VA96"/>
<evidence type="ECO:0000313" key="2">
    <source>
        <dbReference type="EMBL" id="GAU95783.1"/>
    </source>
</evidence>